<keyword evidence="1" id="KW-1185">Reference proteome</keyword>
<organism evidence="1 2">
    <name type="scientific">Romanomermis culicivorax</name>
    <name type="common">Nematode worm</name>
    <dbReference type="NCBI Taxonomy" id="13658"/>
    <lineage>
        <taxon>Eukaryota</taxon>
        <taxon>Metazoa</taxon>
        <taxon>Ecdysozoa</taxon>
        <taxon>Nematoda</taxon>
        <taxon>Enoplea</taxon>
        <taxon>Dorylaimia</taxon>
        <taxon>Mermithida</taxon>
        <taxon>Mermithoidea</taxon>
        <taxon>Mermithidae</taxon>
        <taxon>Romanomermis</taxon>
    </lineage>
</organism>
<reference evidence="2" key="1">
    <citation type="submission" date="2022-11" db="UniProtKB">
        <authorList>
            <consortium name="WormBaseParasite"/>
        </authorList>
    </citation>
    <scope>IDENTIFICATION</scope>
</reference>
<evidence type="ECO:0000313" key="2">
    <source>
        <dbReference type="WBParaSite" id="nRc.2.0.1.t39804-RA"/>
    </source>
</evidence>
<proteinExistence type="predicted"/>
<protein>
    <submittedName>
        <fullName evidence="2">Uncharacterized protein</fullName>
    </submittedName>
</protein>
<name>A0A915KMX4_ROMCU</name>
<evidence type="ECO:0000313" key="1">
    <source>
        <dbReference type="Proteomes" id="UP000887565"/>
    </source>
</evidence>
<sequence>LTSLPGTWDEDSFYYLISKEKENGSKYSCIRETYKDYEMTECPISNWSSPLLVNDSFKFYAIRSPGLIIQPDEGACMLLNKF</sequence>
<dbReference type="AlphaFoldDB" id="A0A915KMX4"/>
<dbReference type="Proteomes" id="UP000887565">
    <property type="component" value="Unplaced"/>
</dbReference>
<accession>A0A915KMX4</accession>
<dbReference type="WBParaSite" id="nRc.2.0.1.t39804-RA">
    <property type="protein sequence ID" value="nRc.2.0.1.t39804-RA"/>
    <property type="gene ID" value="nRc.2.0.1.g39804"/>
</dbReference>